<dbReference type="Proteomes" id="UP000241822">
    <property type="component" value="Segment"/>
</dbReference>
<proteinExistence type="predicted"/>
<evidence type="ECO:0000313" key="2">
    <source>
        <dbReference type="Proteomes" id="UP000241822"/>
    </source>
</evidence>
<dbReference type="EMBL" id="MG198776">
    <property type="protein sequence ID" value="ATW58464.1"/>
    <property type="molecule type" value="Genomic_DNA"/>
</dbReference>
<name>A0A2H4P8A5_9CAUD</name>
<dbReference type="OrthoDB" id="31123at10239"/>
<protein>
    <submittedName>
        <fullName evidence="1">Uncharacterized protein</fullName>
    </submittedName>
</protein>
<accession>A0A2H4P8A5</accession>
<gene>
    <name evidence="1" type="ORF">SEA_C3PO_64</name>
</gene>
<evidence type="ECO:0000313" key="1">
    <source>
        <dbReference type="EMBL" id="ATW58464.1"/>
    </source>
</evidence>
<organism evidence="1 2">
    <name type="scientific">Corynebacterium phage C3PO</name>
    <dbReference type="NCBI Taxonomy" id="2047868"/>
    <lineage>
        <taxon>Viruses</taxon>
        <taxon>Duplodnaviria</taxon>
        <taxon>Heunggongvirae</taxon>
        <taxon>Uroviricota</taxon>
        <taxon>Caudoviricetes</taxon>
        <taxon>Zierdtviridae</taxon>
        <taxon>Toshachvirinae</taxon>
        <taxon>Ceetrepovirus</taxon>
        <taxon>Ceetrepovirus C3PO</taxon>
        <taxon>Corynebacterium virus C3PO</taxon>
    </lineage>
</organism>
<sequence length="188" mass="20749">MNVIKTFAVLEDGVEIGTFDACSLAVAHINKHAVKGRKYQVVKEFVIEEDKLPTVADTGWMDEYRGMWAEVMDNEALCLVMDRGGSSAVWVMSKNAHETGYVAPSNLSIRHDLAPVSLTPHPAYLETLEDYEGAPAHTVITCSWEETCPDLVKNSNGKWAGVGVSGFDSSTNLAGTRRKVLYWPKEEE</sequence>
<reference evidence="1 2" key="1">
    <citation type="submission" date="2017-10" db="EMBL/GenBank/DDBJ databases">
        <authorList>
            <person name="Almansoob K.M."/>
            <person name="Barra A."/>
            <person name="Canlas S.M."/>
            <person name="Chawla N."/>
            <person name="Johnson B.N."/>
            <person name="Kuhl M.D."/>
            <person name="Lin J.Y."/>
            <person name="Patel D.V."/>
            <person name="Reddy A.G."/>
            <person name="Sobol L."/>
            <person name="Solorzano-Papili D."/>
            <person name="Monti D.L."/>
            <person name="Stoner T.H."/>
            <person name="Garlena R.A."/>
            <person name="Russell D.A."/>
            <person name="Pope W.H."/>
            <person name="Jacobs-Sera D."/>
            <person name="Hatfull G.F."/>
        </authorList>
    </citation>
    <scope>NUCLEOTIDE SEQUENCE [LARGE SCALE GENOMIC DNA]</scope>
</reference>
<keyword evidence="2" id="KW-1185">Reference proteome</keyword>